<name>A0ABX2FHH2_9PSEU</name>
<dbReference type="NCBIfam" id="NF042432">
    <property type="entry name" value="DHPACoAdixog_DpgC"/>
    <property type="match status" value="1"/>
</dbReference>
<dbReference type="InterPro" id="IPR029045">
    <property type="entry name" value="ClpP/crotonase-like_dom_sf"/>
</dbReference>
<protein>
    <submittedName>
        <fullName evidence="1">Dihydroxyphenylglycine synthase subunit C</fullName>
    </submittedName>
</protein>
<dbReference type="Gene3D" id="1.20.58.1300">
    <property type="match status" value="1"/>
</dbReference>
<dbReference type="CDD" id="cd06558">
    <property type="entry name" value="crotonase-like"/>
    <property type="match status" value="1"/>
</dbReference>
<dbReference type="RefSeq" id="WP_173141797.1">
    <property type="nucleotide sequence ID" value="NZ_CBCSGW010000032.1"/>
</dbReference>
<comment type="caution">
    <text evidence="1">The sequence shown here is derived from an EMBL/GenBank/DDBJ whole genome shotgun (WGS) entry which is preliminary data.</text>
</comment>
<sequence>MDDTILAQPAVTGELTADLTALTRHVTTGEELLAGLAAKPSRGRQEQDRADRIHHSCRAARARFLQAHATVVYDTVTDGRTADLRLAELVFAVADAFPGLVPTRAQMAAEAGHDQAGKEGREIDQAIFFRAVLAAPGPGRHLVDVMRKPTPRALALLADFQCFGRLDLGTVLIERHDAAAHVTFRNHHTLNAEDNRLTEDLETAVDLVLLDDEVGVGVLRGGEMSHPRHAGKRVFSAGINLKHLNAGRISFVDFLLRRELGPLNKIARGLVADTWPRPALEKPWIAAVDSFAIGGGAQLLLVVDHVIAESRAFFSLPAANEGIIPGLANLRLARSGWGRLPRQLVLGGRTIHAQEPDGGLFCDEVVEPQDMRAAIESGVRRLNGPAVVANRRMLRLAAEPGDRFREYLAEFALAQALRIHDADVLAKTARFALQSQADGERG</sequence>
<dbReference type="InterPro" id="IPR053482">
    <property type="entry name" value="DPA-CoA_Dioxygenase"/>
</dbReference>
<dbReference type="Gene3D" id="3.90.226.10">
    <property type="entry name" value="2-enoyl-CoA Hydratase, Chain A, domain 1"/>
    <property type="match status" value="1"/>
</dbReference>
<dbReference type="SUPFAM" id="SSF52096">
    <property type="entry name" value="ClpP/crotonase"/>
    <property type="match status" value="1"/>
</dbReference>
<keyword evidence="2" id="KW-1185">Reference proteome</keyword>
<dbReference type="InterPro" id="IPR001753">
    <property type="entry name" value="Enoyl-CoA_hydra/iso"/>
</dbReference>
<reference evidence="1 2" key="1">
    <citation type="submission" date="2020-01" db="EMBL/GenBank/DDBJ databases">
        <title>Kibdelosporangium persica a novel Actinomycetes from a hot desert in Iran.</title>
        <authorList>
            <person name="Safaei N."/>
            <person name="Zaburannyi N."/>
            <person name="Mueller R."/>
            <person name="Wink J."/>
        </authorList>
    </citation>
    <scope>NUCLEOTIDE SEQUENCE [LARGE SCALE GENOMIC DNA]</scope>
    <source>
        <strain evidence="1 2">4NS15</strain>
    </source>
</reference>
<evidence type="ECO:0000313" key="2">
    <source>
        <dbReference type="Proteomes" id="UP000763557"/>
    </source>
</evidence>
<proteinExistence type="predicted"/>
<evidence type="ECO:0000313" key="1">
    <source>
        <dbReference type="EMBL" id="NRN70668.1"/>
    </source>
</evidence>
<dbReference type="PANTHER" id="PTHR11941">
    <property type="entry name" value="ENOYL-COA HYDRATASE-RELATED"/>
    <property type="match status" value="1"/>
</dbReference>
<dbReference type="Pfam" id="PF00378">
    <property type="entry name" value="ECH_1"/>
    <property type="match status" value="1"/>
</dbReference>
<gene>
    <name evidence="1" type="ORF">GC106_79390</name>
</gene>
<organism evidence="1 2">
    <name type="scientific">Kibdelosporangium persicum</name>
    <dbReference type="NCBI Taxonomy" id="2698649"/>
    <lineage>
        <taxon>Bacteria</taxon>
        <taxon>Bacillati</taxon>
        <taxon>Actinomycetota</taxon>
        <taxon>Actinomycetes</taxon>
        <taxon>Pseudonocardiales</taxon>
        <taxon>Pseudonocardiaceae</taxon>
        <taxon>Kibdelosporangium</taxon>
    </lineage>
</organism>
<dbReference type="PANTHER" id="PTHR11941:SF54">
    <property type="entry name" value="ENOYL-COA HYDRATASE, MITOCHONDRIAL"/>
    <property type="match status" value="1"/>
</dbReference>
<dbReference type="EMBL" id="JAAATY010000042">
    <property type="protein sequence ID" value="NRN70668.1"/>
    <property type="molecule type" value="Genomic_DNA"/>
</dbReference>
<dbReference type="Proteomes" id="UP000763557">
    <property type="component" value="Unassembled WGS sequence"/>
</dbReference>
<accession>A0ABX2FHH2</accession>